<comment type="caution">
    <text evidence="1">The sequence shown here is derived from an EMBL/GenBank/DDBJ whole genome shotgun (WGS) entry which is preliminary data.</text>
</comment>
<evidence type="ECO:0000313" key="1">
    <source>
        <dbReference type="EMBL" id="KAJ5338313.1"/>
    </source>
</evidence>
<protein>
    <recommendedName>
        <fullName evidence="3">F-box domain-containing protein</fullName>
    </recommendedName>
</protein>
<sequence length="365" mass="41674">MSCEARMSSPLELLPNELLDQITSYLCIEPPSFAHLHHVPSLGLTHSPTTDLKHLALCSSRLLNIVRPQLFNHARLDLHDEREFRSFITKSGLYRHVDSLLVIENEKPDHPVDPFWWRQVLQYLDPSQVVIIASPTFLGNTLGTPIMNAHSWAFEIDLQIFALKQTHKAPDSSQLSHLESCSSLLSSRPWTSASFNESSSLKAYHHYEYFLSTVPSVLGEWGANTIRVAKRLPQPQPDLPALLQGLTYFSYTAVFPFFNHSQIVLDAVMEMRNLERLDVQLAPCQGNRITEIEQRGPMDPNDPWMELTTSYSLVGYTVNNLENLKEFRCNDLHVEAMRDDIIAILKDVITDQSWTHDGEGTWRRS</sequence>
<reference evidence="1" key="2">
    <citation type="journal article" date="2023" name="IMA Fungus">
        <title>Comparative genomic study of the Penicillium genus elucidates a diverse pangenome and 15 lateral gene transfer events.</title>
        <authorList>
            <person name="Petersen C."/>
            <person name="Sorensen T."/>
            <person name="Nielsen M.R."/>
            <person name="Sondergaard T.E."/>
            <person name="Sorensen J.L."/>
            <person name="Fitzpatrick D.A."/>
            <person name="Frisvad J.C."/>
            <person name="Nielsen K.L."/>
        </authorList>
    </citation>
    <scope>NUCLEOTIDE SEQUENCE</scope>
    <source>
        <strain evidence="1">IBT 35673</strain>
    </source>
</reference>
<accession>A0A9W9UER0</accession>
<evidence type="ECO:0000313" key="2">
    <source>
        <dbReference type="Proteomes" id="UP001147695"/>
    </source>
</evidence>
<dbReference type="Proteomes" id="UP001147695">
    <property type="component" value="Unassembled WGS sequence"/>
</dbReference>
<evidence type="ECO:0008006" key="3">
    <source>
        <dbReference type="Google" id="ProtNLM"/>
    </source>
</evidence>
<organism evidence="1 2">
    <name type="scientific">Penicillium brevicompactum</name>
    <dbReference type="NCBI Taxonomy" id="5074"/>
    <lineage>
        <taxon>Eukaryota</taxon>
        <taxon>Fungi</taxon>
        <taxon>Dikarya</taxon>
        <taxon>Ascomycota</taxon>
        <taxon>Pezizomycotina</taxon>
        <taxon>Eurotiomycetes</taxon>
        <taxon>Eurotiomycetidae</taxon>
        <taxon>Eurotiales</taxon>
        <taxon>Aspergillaceae</taxon>
        <taxon>Penicillium</taxon>
    </lineage>
</organism>
<dbReference type="EMBL" id="JAPZBQ010000003">
    <property type="protein sequence ID" value="KAJ5338313.1"/>
    <property type="molecule type" value="Genomic_DNA"/>
</dbReference>
<dbReference type="AlphaFoldDB" id="A0A9W9UER0"/>
<gene>
    <name evidence="1" type="ORF">N7452_005041</name>
</gene>
<reference evidence="1" key="1">
    <citation type="submission" date="2022-12" db="EMBL/GenBank/DDBJ databases">
        <authorList>
            <person name="Petersen C."/>
        </authorList>
    </citation>
    <scope>NUCLEOTIDE SEQUENCE</scope>
    <source>
        <strain evidence="1">IBT 35673</strain>
    </source>
</reference>
<name>A0A9W9UER0_PENBR</name>
<proteinExistence type="predicted"/>